<gene>
    <name evidence="2" type="ORF">MKZ38_008148</name>
</gene>
<sequence>MYRIENKVLFDTLQAKCPLAYGWVGFFTAFPESTDHKVDAAFNTAPRFMKSKRCVNDEGFSAAGAGRSWAWKELQTIGDFSPPRGTGNYVYGTRCMGLLYLRLWFAIGFAQYVKLWVRLFVLSSHAHTNLPAALEMLWFAPTGGRFHASATRAVQLIRPNPKVQGSGRGNWDTSVEFDEREG</sequence>
<reference evidence="2" key="1">
    <citation type="submission" date="2022-07" db="EMBL/GenBank/DDBJ databases">
        <title>Draft genome sequence of Zalerion maritima ATCC 34329, a (micro)plastics degrading marine fungus.</title>
        <authorList>
            <person name="Paco A."/>
            <person name="Goncalves M.F.M."/>
            <person name="Rocha-Santos T.A.P."/>
            <person name="Alves A."/>
        </authorList>
    </citation>
    <scope>NUCLEOTIDE SEQUENCE</scope>
    <source>
        <strain evidence="2">ATCC 34329</strain>
    </source>
</reference>
<organism evidence="2 3">
    <name type="scientific">Zalerion maritima</name>
    <dbReference type="NCBI Taxonomy" id="339359"/>
    <lineage>
        <taxon>Eukaryota</taxon>
        <taxon>Fungi</taxon>
        <taxon>Dikarya</taxon>
        <taxon>Ascomycota</taxon>
        <taxon>Pezizomycotina</taxon>
        <taxon>Sordariomycetes</taxon>
        <taxon>Lulworthiomycetidae</taxon>
        <taxon>Lulworthiales</taxon>
        <taxon>Lulworthiaceae</taxon>
        <taxon>Zalerion</taxon>
    </lineage>
</organism>
<evidence type="ECO:0000256" key="1">
    <source>
        <dbReference type="SAM" id="MobiDB-lite"/>
    </source>
</evidence>
<name>A0AAD5RHV5_9PEZI</name>
<evidence type="ECO:0000313" key="3">
    <source>
        <dbReference type="Proteomes" id="UP001201980"/>
    </source>
</evidence>
<protein>
    <submittedName>
        <fullName evidence="2">Uncharacterized protein</fullName>
    </submittedName>
</protein>
<dbReference type="Proteomes" id="UP001201980">
    <property type="component" value="Unassembled WGS sequence"/>
</dbReference>
<dbReference type="EMBL" id="JAKWBI020000557">
    <property type="protein sequence ID" value="KAJ2893861.1"/>
    <property type="molecule type" value="Genomic_DNA"/>
</dbReference>
<keyword evidence="3" id="KW-1185">Reference proteome</keyword>
<proteinExistence type="predicted"/>
<feature type="region of interest" description="Disordered" evidence="1">
    <location>
        <begin position="163"/>
        <end position="182"/>
    </location>
</feature>
<accession>A0AAD5RHV5</accession>
<dbReference type="AlphaFoldDB" id="A0AAD5RHV5"/>
<comment type="caution">
    <text evidence="2">The sequence shown here is derived from an EMBL/GenBank/DDBJ whole genome shotgun (WGS) entry which is preliminary data.</text>
</comment>
<evidence type="ECO:0000313" key="2">
    <source>
        <dbReference type="EMBL" id="KAJ2893861.1"/>
    </source>
</evidence>